<dbReference type="InterPro" id="IPR006694">
    <property type="entry name" value="Fatty_acid_hydroxylase"/>
</dbReference>
<keyword evidence="4 5" id="KW-0472">Membrane</keyword>
<feature type="transmembrane region" description="Helical" evidence="5">
    <location>
        <begin position="94"/>
        <end position="112"/>
    </location>
</feature>
<evidence type="ECO:0000256" key="3">
    <source>
        <dbReference type="ARBA" id="ARBA00022989"/>
    </source>
</evidence>
<sequence length="325" mass="36622">MDKATDRHSSKVDAYGVAAESVAQPSQAYTNVLVNLIPPLTVGAVVLFWLLSPRSLTENPLSIMIAGFVISFALLGLERLFERHEGWRLTWKEFATDLFYVLLVYTVIGWATETFADGPLASLKGQLGITTPWIMQMPLVLQAALIIFLIEFGQYWMHRAMHDWYPLWLTHAPHHHVTQLNAMKGFVGNPIELFLISLSIVALLDVDSVALFCALSVLGVISGFAHANIRSDPPLFYSYIFTSIRHHSLHHTALSYEDTRCNYANSLILLDRIFGTYREGESSIVGQDERKRLSIWEQFMFPFQPVIEKLKKKRGAETGAAKGEP</sequence>
<feature type="transmembrane region" description="Helical" evidence="5">
    <location>
        <begin position="63"/>
        <end position="82"/>
    </location>
</feature>
<accession>A0A845AAH2</accession>
<evidence type="ECO:0000313" key="8">
    <source>
        <dbReference type="Proteomes" id="UP000460561"/>
    </source>
</evidence>
<evidence type="ECO:0000256" key="5">
    <source>
        <dbReference type="SAM" id="Phobius"/>
    </source>
</evidence>
<name>A0A845AAH2_9SPHN</name>
<evidence type="ECO:0000256" key="2">
    <source>
        <dbReference type="ARBA" id="ARBA00022692"/>
    </source>
</evidence>
<feature type="transmembrane region" description="Helical" evidence="5">
    <location>
        <begin position="209"/>
        <end position="229"/>
    </location>
</feature>
<comment type="subcellular location">
    <subcellularLocation>
        <location evidence="1">Membrane</location>
    </subcellularLocation>
</comment>
<dbReference type="PANTHER" id="PTHR11863">
    <property type="entry name" value="STEROL DESATURASE"/>
    <property type="match status" value="1"/>
</dbReference>
<reference evidence="7 8" key="1">
    <citation type="submission" date="2019-12" db="EMBL/GenBank/DDBJ databases">
        <title>Genomic-based taxomic classification of the family Erythrobacteraceae.</title>
        <authorList>
            <person name="Xu L."/>
        </authorList>
    </citation>
    <scope>NUCLEOTIDE SEQUENCE [LARGE SCALE GENOMIC DNA]</scope>
    <source>
        <strain evidence="7 8">DSM 18604</strain>
    </source>
</reference>
<keyword evidence="3 5" id="KW-1133">Transmembrane helix</keyword>
<feature type="transmembrane region" description="Helical" evidence="5">
    <location>
        <begin position="32"/>
        <end position="51"/>
    </location>
</feature>
<dbReference type="GO" id="GO:0016491">
    <property type="term" value="F:oxidoreductase activity"/>
    <property type="evidence" value="ECO:0007669"/>
    <property type="project" value="InterPro"/>
</dbReference>
<feature type="transmembrane region" description="Helical" evidence="5">
    <location>
        <begin position="132"/>
        <end position="152"/>
    </location>
</feature>
<organism evidence="7 8">
    <name type="scientific">Altericroceibacterium indicum</name>
    <dbReference type="NCBI Taxonomy" id="374177"/>
    <lineage>
        <taxon>Bacteria</taxon>
        <taxon>Pseudomonadati</taxon>
        <taxon>Pseudomonadota</taxon>
        <taxon>Alphaproteobacteria</taxon>
        <taxon>Sphingomonadales</taxon>
        <taxon>Erythrobacteraceae</taxon>
        <taxon>Altericroceibacterium</taxon>
    </lineage>
</organism>
<dbReference type="Pfam" id="PF04116">
    <property type="entry name" value="FA_hydroxylase"/>
    <property type="match status" value="1"/>
</dbReference>
<evidence type="ECO:0000259" key="6">
    <source>
        <dbReference type="Pfam" id="PF04116"/>
    </source>
</evidence>
<keyword evidence="8" id="KW-1185">Reference proteome</keyword>
<dbReference type="AlphaFoldDB" id="A0A845AAH2"/>
<dbReference type="OrthoDB" id="9770329at2"/>
<dbReference type="GO" id="GO:0005506">
    <property type="term" value="F:iron ion binding"/>
    <property type="evidence" value="ECO:0007669"/>
    <property type="project" value="InterPro"/>
</dbReference>
<dbReference type="InterPro" id="IPR050307">
    <property type="entry name" value="Sterol_Desaturase_Related"/>
</dbReference>
<keyword evidence="2 5" id="KW-0812">Transmembrane</keyword>
<dbReference type="GO" id="GO:0008610">
    <property type="term" value="P:lipid biosynthetic process"/>
    <property type="evidence" value="ECO:0007669"/>
    <property type="project" value="InterPro"/>
</dbReference>
<feature type="transmembrane region" description="Helical" evidence="5">
    <location>
        <begin position="186"/>
        <end position="203"/>
    </location>
</feature>
<feature type="domain" description="Fatty acid hydroxylase" evidence="6">
    <location>
        <begin position="144"/>
        <end position="276"/>
    </location>
</feature>
<protein>
    <submittedName>
        <fullName evidence="7">Fatty acid hydroxylase family protein</fullName>
    </submittedName>
</protein>
<evidence type="ECO:0000313" key="7">
    <source>
        <dbReference type="EMBL" id="MXP25805.1"/>
    </source>
</evidence>
<evidence type="ECO:0000256" key="1">
    <source>
        <dbReference type="ARBA" id="ARBA00004370"/>
    </source>
</evidence>
<comment type="caution">
    <text evidence="7">The sequence shown here is derived from an EMBL/GenBank/DDBJ whole genome shotgun (WGS) entry which is preliminary data.</text>
</comment>
<dbReference type="Proteomes" id="UP000460561">
    <property type="component" value="Unassembled WGS sequence"/>
</dbReference>
<proteinExistence type="predicted"/>
<dbReference type="EMBL" id="WTYQ01000002">
    <property type="protein sequence ID" value="MXP25805.1"/>
    <property type="molecule type" value="Genomic_DNA"/>
</dbReference>
<dbReference type="GO" id="GO:0016020">
    <property type="term" value="C:membrane"/>
    <property type="evidence" value="ECO:0007669"/>
    <property type="project" value="UniProtKB-SubCell"/>
</dbReference>
<evidence type="ECO:0000256" key="4">
    <source>
        <dbReference type="ARBA" id="ARBA00023136"/>
    </source>
</evidence>
<dbReference type="RefSeq" id="WP_160738993.1">
    <property type="nucleotide sequence ID" value="NZ_WTYQ01000002.1"/>
</dbReference>
<gene>
    <name evidence="7" type="ORF">GRI39_07090</name>
</gene>